<dbReference type="EMBL" id="CP017839">
    <property type="protein sequence ID" value="APA94266.1"/>
    <property type="molecule type" value="Genomic_DNA"/>
</dbReference>
<reference evidence="2 3" key="2">
    <citation type="journal article" date="2016" name="Genome Announc.">
        <title>Draft Genome Sequence of Erythromycin- and Oxytetracycline-Sensitive Nocardia seriolae Strain U-1 (NBRC 110359).</title>
        <authorList>
            <person name="Imajoh M."/>
            <person name="Sukeda M."/>
            <person name="Shimizu M."/>
            <person name="Yamane J."/>
            <person name="Ohnishi K."/>
            <person name="Oshima S."/>
        </authorList>
    </citation>
    <scope>NUCLEOTIDE SEQUENCE [LARGE SCALE GENOMIC DNA]</scope>
    <source>
        <strain evidence="2 3">U-1</strain>
    </source>
</reference>
<name>A0A0B8NRN7_9NOCA</name>
<reference evidence="3" key="1">
    <citation type="submission" date="2015-07" db="EMBL/GenBank/DDBJ databases">
        <title>Nocardia seriolae U-1 whole genome shotgun sequence.</title>
        <authorList>
            <person name="Imajoh M."/>
            <person name="Fukumoto Y."/>
            <person name="Sukeda M."/>
            <person name="Yamane J."/>
            <person name="Yamasaki K."/>
            <person name="Shimizu M."/>
            <person name="Ohnishi K."/>
            <person name="Oshima S."/>
        </authorList>
    </citation>
    <scope>NUCLEOTIDE SEQUENCE [LARGE SCALE GENOMIC DNA]</scope>
    <source>
        <strain evidence="3">U-1</strain>
    </source>
</reference>
<dbReference type="AlphaFoldDB" id="A0A0B8NRN7"/>
<dbReference type="KEGG" id="nsr:NS506_00179"/>
<dbReference type="Proteomes" id="UP000037179">
    <property type="component" value="Unassembled WGS sequence"/>
</dbReference>
<dbReference type="GeneID" id="93371932"/>
<sequence length="171" mass="19526">MARRLDYSARYPLHTTHEVYAAMMNREHWDARIEELRKHSPNDIVSLTSDDDGITVELRHVLPRDTLPDMAQMVVHKDMVITRRETYGPFGTEVTGEYTAEIPSAPGTLGGTMRLFPTDTGCTLRTSSHAQVNLPFFGRRLEQLMLVNLVDLFRAEAEVTKNWLDQHYPVG</sequence>
<evidence type="ECO:0000313" key="1">
    <source>
        <dbReference type="EMBL" id="APA94266.1"/>
    </source>
</evidence>
<accession>A0A0B8NRN7</accession>
<dbReference type="EMBL" id="BBYQ01000188">
    <property type="protein sequence ID" value="GAP32878.1"/>
    <property type="molecule type" value="Genomic_DNA"/>
</dbReference>
<dbReference type="OrthoDB" id="4709096at2"/>
<proteinExistence type="predicted"/>
<organism evidence="2 3">
    <name type="scientific">Nocardia seriolae</name>
    <dbReference type="NCBI Taxonomy" id="37332"/>
    <lineage>
        <taxon>Bacteria</taxon>
        <taxon>Bacillati</taxon>
        <taxon>Actinomycetota</taxon>
        <taxon>Actinomycetes</taxon>
        <taxon>Mycobacteriales</taxon>
        <taxon>Nocardiaceae</taxon>
        <taxon>Nocardia</taxon>
    </lineage>
</organism>
<dbReference type="RefSeq" id="WP_033091285.1">
    <property type="nucleotide sequence ID" value="NZ_AP017900.1"/>
</dbReference>
<keyword evidence="3" id="KW-1185">Reference proteome</keyword>
<gene>
    <name evidence="1" type="ORF">NS506_00179</name>
    <name evidence="2" type="ORF">NSK11_contig00188-0004</name>
</gene>
<evidence type="ECO:0000313" key="2">
    <source>
        <dbReference type="EMBL" id="GAP32878.1"/>
    </source>
</evidence>
<dbReference type="InterPro" id="IPR019639">
    <property type="entry name" value="DUF2505"/>
</dbReference>
<protein>
    <submittedName>
        <fullName evidence="2">Uncharacterized protein</fullName>
    </submittedName>
</protein>
<dbReference type="Pfam" id="PF10698">
    <property type="entry name" value="DUF2505"/>
    <property type="match status" value="1"/>
</dbReference>
<evidence type="ECO:0000313" key="4">
    <source>
        <dbReference type="Proteomes" id="UP000180166"/>
    </source>
</evidence>
<dbReference type="Proteomes" id="UP000180166">
    <property type="component" value="Chromosome"/>
</dbReference>
<reference evidence="1 4" key="3">
    <citation type="submission" date="2016-10" db="EMBL/GenBank/DDBJ databases">
        <title>Genome sequence of Nocardia seriolae strain EM150506, isolated from Anguila japonica.</title>
        <authorList>
            <person name="Han H.-J."/>
        </authorList>
    </citation>
    <scope>NUCLEOTIDE SEQUENCE [LARGE SCALE GENOMIC DNA]</scope>
    <source>
        <strain evidence="1 4">EM150506</strain>
    </source>
</reference>
<evidence type="ECO:0000313" key="3">
    <source>
        <dbReference type="Proteomes" id="UP000037179"/>
    </source>
</evidence>